<evidence type="ECO:0000256" key="5">
    <source>
        <dbReference type="ARBA" id="ARBA00023136"/>
    </source>
</evidence>
<feature type="transmembrane region" description="Helical" evidence="6">
    <location>
        <begin position="68"/>
        <end position="90"/>
    </location>
</feature>
<dbReference type="GO" id="GO:0050909">
    <property type="term" value="P:sensory perception of taste"/>
    <property type="evidence" value="ECO:0007669"/>
    <property type="project" value="InterPro"/>
</dbReference>
<keyword evidence="4 6" id="KW-1133">Transmembrane helix</keyword>
<accession>A0A9P0HPB7</accession>
<sequence length="206" mass="22949">MLLLGYLIKEASELNEELAIKKLERLSSLAELADEIYGPIILLSATNCFGSALINLYVLLANLYIGNIIVMIIVIGWVGISVTNLLSIVYSSGIFNKQIHKFNEELRMKIMSDETQEYSENEILNFHLFAYKATEFTACGFFNIDYTVISSVIEVAWENICTSETVSDSGQTADYLNDGIQRGAPGYLPHAKDIGYLSIRQSVQAL</sequence>
<dbReference type="Pfam" id="PF08395">
    <property type="entry name" value="7tm_7"/>
    <property type="match status" value="1"/>
</dbReference>
<keyword evidence="5 6" id="KW-0472">Membrane</keyword>
<keyword evidence="2" id="KW-1003">Cell membrane</keyword>
<dbReference type="Proteomes" id="UP001152798">
    <property type="component" value="Chromosome 6"/>
</dbReference>
<evidence type="ECO:0000256" key="1">
    <source>
        <dbReference type="ARBA" id="ARBA00004651"/>
    </source>
</evidence>
<evidence type="ECO:0000256" key="2">
    <source>
        <dbReference type="ARBA" id="ARBA00022475"/>
    </source>
</evidence>
<feature type="transmembrane region" description="Helical" evidence="6">
    <location>
        <begin position="36"/>
        <end position="61"/>
    </location>
</feature>
<evidence type="ECO:0000256" key="4">
    <source>
        <dbReference type="ARBA" id="ARBA00022989"/>
    </source>
</evidence>
<keyword evidence="3 6" id="KW-0812">Transmembrane</keyword>
<dbReference type="GO" id="GO:0005886">
    <property type="term" value="C:plasma membrane"/>
    <property type="evidence" value="ECO:0007669"/>
    <property type="project" value="UniProtKB-SubCell"/>
</dbReference>
<proteinExistence type="predicted"/>
<dbReference type="AlphaFoldDB" id="A0A9P0HPB7"/>
<keyword evidence="8" id="KW-1185">Reference proteome</keyword>
<dbReference type="OrthoDB" id="10541500at2759"/>
<organism evidence="7 8">
    <name type="scientific">Nezara viridula</name>
    <name type="common">Southern green stink bug</name>
    <name type="synonym">Cimex viridulus</name>
    <dbReference type="NCBI Taxonomy" id="85310"/>
    <lineage>
        <taxon>Eukaryota</taxon>
        <taxon>Metazoa</taxon>
        <taxon>Ecdysozoa</taxon>
        <taxon>Arthropoda</taxon>
        <taxon>Hexapoda</taxon>
        <taxon>Insecta</taxon>
        <taxon>Pterygota</taxon>
        <taxon>Neoptera</taxon>
        <taxon>Paraneoptera</taxon>
        <taxon>Hemiptera</taxon>
        <taxon>Heteroptera</taxon>
        <taxon>Panheteroptera</taxon>
        <taxon>Pentatomomorpha</taxon>
        <taxon>Pentatomoidea</taxon>
        <taxon>Pentatomidae</taxon>
        <taxon>Pentatominae</taxon>
        <taxon>Nezara</taxon>
    </lineage>
</organism>
<evidence type="ECO:0000313" key="8">
    <source>
        <dbReference type="Proteomes" id="UP001152798"/>
    </source>
</evidence>
<protein>
    <submittedName>
        <fullName evidence="7">Uncharacterized protein</fullName>
    </submittedName>
</protein>
<comment type="subcellular location">
    <subcellularLocation>
        <location evidence="1">Cell membrane</location>
        <topology evidence="1">Multi-pass membrane protein</topology>
    </subcellularLocation>
</comment>
<dbReference type="InterPro" id="IPR013604">
    <property type="entry name" value="7TM_chemorcpt"/>
</dbReference>
<reference evidence="7" key="1">
    <citation type="submission" date="2022-01" db="EMBL/GenBank/DDBJ databases">
        <authorList>
            <person name="King R."/>
        </authorList>
    </citation>
    <scope>NUCLEOTIDE SEQUENCE</scope>
</reference>
<evidence type="ECO:0000256" key="6">
    <source>
        <dbReference type="SAM" id="Phobius"/>
    </source>
</evidence>
<dbReference type="EMBL" id="OV725082">
    <property type="protein sequence ID" value="CAH1405394.1"/>
    <property type="molecule type" value="Genomic_DNA"/>
</dbReference>
<evidence type="ECO:0000256" key="3">
    <source>
        <dbReference type="ARBA" id="ARBA00022692"/>
    </source>
</evidence>
<gene>
    <name evidence="7" type="ORF">NEZAVI_LOCUS13620</name>
</gene>
<evidence type="ECO:0000313" key="7">
    <source>
        <dbReference type="EMBL" id="CAH1405394.1"/>
    </source>
</evidence>
<name>A0A9P0HPB7_NEZVI</name>